<organism evidence="3 4">
    <name type="scientific">Folsomia candida</name>
    <name type="common">Springtail</name>
    <dbReference type="NCBI Taxonomy" id="158441"/>
    <lineage>
        <taxon>Eukaryota</taxon>
        <taxon>Metazoa</taxon>
        <taxon>Ecdysozoa</taxon>
        <taxon>Arthropoda</taxon>
        <taxon>Hexapoda</taxon>
        <taxon>Collembola</taxon>
        <taxon>Entomobryomorpha</taxon>
        <taxon>Isotomoidea</taxon>
        <taxon>Isotomidae</taxon>
        <taxon>Proisotominae</taxon>
        <taxon>Folsomia</taxon>
    </lineage>
</organism>
<proteinExistence type="predicted"/>
<feature type="signal peptide" evidence="1">
    <location>
        <begin position="1"/>
        <end position="17"/>
    </location>
</feature>
<dbReference type="AlphaFoldDB" id="A0A226D4W3"/>
<dbReference type="Gene3D" id="3.10.100.10">
    <property type="entry name" value="Mannose-Binding Protein A, subunit A"/>
    <property type="match status" value="1"/>
</dbReference>
<dbReference type="PROSITE" id="PS50041">
    <property type="entry name" value="C_TYPE_LECTIN_2"/>
    <property type="match status" value="1"/>
</dbReference>
<dbReference type="Pfam" id="PF00059">
    <property type="entry name" value="Lectin_C"/>
    <property type="match status" value="1"/>
</dbReference>
<feature type="domain" description="C-type lectin" evidence="2">
    <location>
        <begin position="36"/>
        <end position="162"/>
    </location>
</feature>
<dbReference type="InterPro" id="IPR016187">
    <property type="entry name" value="CTDL_fold"/>
</dbReference>
<gene>
    <name evidence="3" type="ORF">Fcan01_25165</name>
</gene>
<dbReference type="InterPro" id="IPR016186">
    <property type="entry name" value="C-type_lectin-like/link_sf"/>
</dbReference>
<dbReference type="EMBL" id="LNIX01000035">
    <property type="protein sequence ID" value="OXA40110.1"/>
    <property type="molecule type" value="Genomic_DNA"/>
</dbReference>
<evidence type="ECO:0000313" key="4">
    <source>
        <dbReference type="Proteomes" id="UP000198287"/>
    </source>
</evidence>
<protein>
    <submittedName>
        <fullName evidence="3">C-type lectin domain family 4 member K</fullName>
    </submittedName>
</protein>
<accession>A0A226D4W3</accession>
<evidence type="ECO:0000313" key="3">
    <source>
        <dbReference type="EMBL" id="OXA40110.1"/>
    </source>
</evidence>
<evidence type="ECO:0000259" key="2">
    <source>
        <dbReference type="PROSITE" id="PS50041"/>
    </source>
</evidence>
<keyword evidence="3" id="KW-0430">Lectin</keyword>
<sequence length="167" mass="19409">MTFFITVLFISLYYVVGQNVDHPRFEYLGSSISDNFEEWRYYASSFPGIWCSAIQDCIDTFGPAGHLVSIETEEEALWINEWLERRGSGGATYWTSGIYVNINSDWMWASGFGKYVNFTAWNSGEPVSLPNNHHRIVLVHRNQFTSGWSAKYDSEIFRYICEVRVRK</sequence>
<dbReference type="GO" id="GO:0030246">
    <property type="term" value="F:carbohydrate binding"/>
    <property type="evidence" value="ECO:0007669"/>
    <property type="project" value="UniProtKB-KW"/>
</dbReference>
<keyword evidence="1" id="KW-0732">Signal</keyword>
<dbReference type="CDD" id="cd00037">
    <property type="entry name" value="CLECT"/>
    <property type="match status" value="1"/>
</dbReference>
<dbReference type="InterPro" id="IPR001304">
    <property type="entry name" value="C-type_lectin-like"/>
</dbReference>
<dbReference type="SUPFAM" id="SSF56436">
    <property type="entry name" value="C-type lectin-like"/>
    <property type="match status" value="1"/>
</dbReference>
<keyword evidence="4" id="KW-1185">Reference proteome</keyword>
<dbReference type="OrthoDB" id="6051775at2759"/>
<feature type="chain" id="PRO_5012940300" evidence="1">
    <location>
        <begin position="18"/>
        <end position="167"/>
    </location>
</feature>
<dbReference type="SMART" id="SM00034">
    <property type="entry name" value="CLECT"/>
    <property type="match status" value="1"/>
</dbReference>
<name>A0A226D4W3_FOLCA</name>
<dbReference type="Proteomes" id="UP000198287">
    <property type="component" value="Unassembled WGS sequence"/>
</dbReference>
<reference evidence="3 4" key="1">
    <citation type="submission" date="2015-12" db="EMBL/GenBank/DDBJ databases">
        <title>The genome of Folsomia candida.</title>
        <authorList>
            <person name="Faddeeva A."/>
            <person name="Derks M.F."/>
            <person name="Anvar Y."/>
            <person name="Smit S."/>
            <person name="Van Straalen N."/>
            <person name="Roelofs D."/>
        </authorList>
    </citation>
    <scope>NUCLEOTIDE SEQUENCE [LARGE SCALE GENOMIC DNA]</scope>
    <source>
        <strain evidence="3 4">VU population</strain>
        <tissue evidence="3">Whole body</tissue>
    </source>
</reference>
<evidence type="ECO:0000256" key="1">
    <source>
        <dbReference type="SAM" id="SignalP"/>
    </source>
</evidence>
<comment type="caution">
    <text evidence="3">The sequence shown here is derived from an EMBL/GenBank/DDBJ whole genome shotgun (WGS) entry which is preliminary data.</text>
</comment>